<dbReference type="Proteomes" id="UP000319837">
    <property type="component" value="Unassembled WGS sequence"/>
</dbReference>
<dbReference type="EMBL" id="RIBP01000001">
    <property type="protein sequence ID" value="TRZ39932.1"/>
    <property type="molecule type" value="Genomic_DNA"/>
</dbReference>
<dbReference type="SUPFAM" id="SSF47413">
    <property type="entry name" value="lambda repressor-like DNA-binding domains"/>
    <property type="match status" value="1"/>
</dbReference>
<feature type="domain" description="HTH cro/C1-type" evidence="1">
    <location>
        <begin position="9"/>
        <end position="62"/>
    </location>
</feature>
<evidence type="ECO:0000259" key="1">
    <source>
        <dbReference type="PROSITE" id="PS50943"/>
    </source>
</evidence>
<dbReference type="SMART" id="SM00530">
    <property type="entry name" value="HTH_XRE"/>
    <property type="match status" value="1"/>
</dbReference>
<evidence type="ECO:0000313" key="3">
    <source>
        <dbReference type="Proteomes" id="UP000319837"/>
    </source>
</evidence>
<dbReference type="PROSITE" id="PS50943">
    <property type="entry name" value="HTH_CROC1"/>
    <property type="match status" value="1"/>
</dbReference>
<dbReference type="GO" id="GO:0003677">
    <property type="term" value="F:DNA binding"/>
    <property type="evidence" value="ECO:0007669"/>
    <property type="project" value="InterPro"/>
</dbReference>
<protein>
    <submittedName>
        <fullName evidence="2">Rgg/GadR/MutR family transcriptional regulator</fullName>
    </submittedName>
</protein>
<dbReference type="NCBIfam" id="TIGR01716">
    <property type="entry name" value="RGG_Cterm"/>
    <property type="match status" value="1"/>
</dbReference>
<sequence length="291" mass="34134">MKGKMGKTIQYLRESKGFKLKELCNDILSISQLSKIENGEVIPSADKFIKILSRLNVRYDEFILLMNDEFLEIKIMLEKKLAESVKLRNTQSLQKLSKDASTYYSKYNDIYFKHVESKSLAMLTLISSNNDYSSAREHLQPIKEYLSSIEKWNYYELTLICNCLFMFKIEDAIFFGDKALRSIEENYSLYRNEEIACSLLINLAIYSLDYSEYYSLALKYSQLGGELAYTSHDIVATFQAKIIRQLTYFKLENGKFDNDYLLSLINTFKLLEWDEEFQRIQQFVSKHGIVL</sequence>
<dbReference type="CDD" id="cd00093">
    <property type="entry name" value="HTH_XRE"/>
    <property type="match status" value="1"/>
</dbReference>
<dbReference type="InterPro" id="IPR010982">
    <property type="entry name" value="Lambda_DNA-bd_dom_sf"/>
</dbReference>
<comment type="caution">
    <text evidence="2">The sequence shown here is derived from an EMBL/GenBank/DDBJ whole genome shotgun (WGS) entry which is preliminary data.</text>
</comment>
<dbReference type="Pfam" id="PF01381">
    <property type="entry name" value="HTH_3"/>
    <property type="match status" value="1"/>
</dbReference>
<evidence type="ECO:0000313" key="2">
    <source>
        <dbReference type="EMBL" id="TRZ39932.1"/>
    </source>
</evidence>
<dbReference type="RefSeq" id="WP_185763352.1">
    <property type="nucleotide sequence ID" value="NZ_RIBP01000001.1"/>
</dbReference>
<dbReference type="PANTHER" id="PTHR37038">
    <property type="entry name" value="TRANSCRIPTIONAL REGULATOR-RELATED"/>
    <property type="match status" value="1"/>
</dbReference>
<dbReference type="Pfam" id="PF21259">
    <property type="entry name" value="Rgg_C"/>
    <property type="match status" value="1"/>
</dbReference>
<organism evidence="2 3">
    <name type="scientific">Niallia circulans</name>
    <name type="common">Bacillus circulans</name>
    <dbReference type="NCBI Taxonomy" id="1397"/>
    <lineage>
        <taxon>Bacteria</taxon>
        <taxon>Bacillati</taxon>
        <taxon>Bacillota</taxon>
        <taxon>Bacilli</taxon>
        <taxon>Bacillales</taxon>
        <taxon>Bacillaceae</taxon>
        <taxon>Niallia</taxon>
    </lineage>
</organism>
<dbReference type="Gene3D" id="1.25.40.10">
    <property type="entry name" value="Tetratricopeptide repeat domain"/>
    <property type="match status" value="1"/>
</dbReference>
<gene>
    <name evidence="2" type="ORF">CEQ21_03030</name>
</gene>
<dbReference type="AlphaFoldDB" id="A0A553SSH3"/>
<proteinExistence type="predicted"/>
<accession>A0A553SSH3</accession>
<dbReference type="InterPro" id="IPR001387">
    <property type="entry name" value="Cro/C1-type_HTH"/>
</dbReference>
<dbReference type="InterPro" id="IPR011990">
    <property type="entry name" value="TPR-like_helical_dom_sf"/>
</dbReference>
<reference evidence="3" key="1">
    <citation type="submission" date="2018-10" db="EMBL/GenBank/DDBJ databases">
        <title>FDA dAtabase for Regulatory Grade micrObial Sequences (FDA-ARGOS): Supporting development and validation of Infectious Disease Dx tests.</title>
        <authorList>
            <person name="Minogue T."/>
            <person name="Wolcott M."/>
            <person name="Wasieloski L."/>
            <person name="Aguilar W."/>
            <person name="Moore D."/>
            <person name="Tallon L."/>
            <person name="Sadzewicz L."/>
            <person name="Sengamalay N."/>
            <person name="Ott S."/>
            <person name="Godinez A."/>
            <person name="Nagaraj S."/>
            <person name="Vavikolanu K."/>
            <person name="Vyas G."/>
            <person name="Nadendla S."/>
            <person name="George J."/>
            <person name="Sichtig H."/>
        </authorList>
    </citation>
    <scope>NUCLEOTIDE SEQUENCE [LARGE SCALE GENOMIC DNA]</scope>
    <source>
        <strain evidence="3">FDAARGOS_343</strain>
    </source>
</reference>
<name>A0A553SSH3_NIACI</name>
<dbReference type="InterPro" id="IPR010057">
    <property type="entry name" value="Transcription_activator_Rgg_C"/>
</dbReference>
<dbReference type="InterPro" id="IPR053163">
    <property type="entry name" value="HTH-type_regulator_Rgg"/>
</dbReference>